<comment type="cofactor">
    <cofactor evidence="1">
        <name>[4Fe-4S] cluster</name>
        <dbReference type="ChEBI" id="CHEBI:49883"/>
    </cofactor>
</comment>
<protein>
    <submittedName>
        <fullName evidence="9">4-hydroxyphenylacetate decarboxylase activating enzyme</fullName>
        <ecNumber evidence="9">1.97.1.-</ecNumber>
    </submittedName>
</protein>
<accession>A0A0S2HZH3</accession>
<evidence type="ECO:0000313" key="10">
    <source>
        <dbReference type="Proteomes" id="UP000064893"/>
    </source>
</evidence>
<keyword evidence="3" id="KW-0949">S-adenosyl-L-methionine</keyword>
<keyword evidence="7" id="KW-0472">Membrane</keyword>
<dbReference type="SFLD" id="SFLDS00029">
    <property type="entry name" value="Radical_SAM"/>
    <property type="match status" value="1"/>
</dbReference>
<dbReference type="PANTHER" id="PTHR30352">
    <property type="entry name" value="PYRUVATE FORMATE-LYASE-ACTIVATING ENZYME"/>
    <property type="match status" value="1"/>
</dbReference>
<feature type="domain" description="Radical SAM core" evidence="8">
    <location>
        <begin position="138"/>
        <end position="364"/>
    </location>
</feature>
<dbReference type="AlphaFoldDB" id="A0A0S2HZH3"/>
<evidence type="ECO:0000256" key="5">
    <source>
        <dbReference type="ARBA" id="ARBA00023004"/>
    </source>
</evidence>
<dbReference type="SFLD" id="SFLDG01101">
    <property type="entry name" value="Uncharacterised_Radical_SAM_Su"/>
    <property type="match status" value="1"/>
</dbReference>
<sequence length="407" mass="46626">MNKYQKLIVIAALIVSIVAIAVQIIFYQPRQAAEKIAVKETFTPPCMKAGIASLPQSKITRQLVESHNLSMKESYYYDKIPATGEVICRLCPHKCILREGELGDCRVRANVEGKLRTLVYARPITMHLDPIEKKPFFHFLPTKKTLSIATAGCNLRCRNCQNWQISQLSPFEMEKVKVRSPKTIVNLARKYNAEIISYTYNDPIVFFEYMLETAKLAHKNGIKNTMVTAGFINEEPMEELAQYIDGATVDIKGMTNEFYDRFNTGELDPVLDAIKVMKKEGVWLEISYLVIPGENDTNEDFDKFARWVKDNTGKGTPVHFLRFFPHYQMKSKPATPVPTLKRARKRAINAGLEYVYIGNVRDPETEDTFCPHCHKKIIDRNGYQMKALHIKDGKCEFCNQPINGIWK</sequence>
<proteinExistence type="predicted"/>
<name>A0A0S2HZH3_9BACT</name>
<keyword evidence="7" id="KW-0812">Transmembrane</keyword>
<evidence type="ECO:0000259" key="8">
    <source>
        <dbReference type="PROSITE" id="PS51918"/>
    </source>
</evidence>
<dbReference type="STRING" id="1307839.L21SP5_01831"/>
<dbReference type="CDD" id="cd01335">
    <property type="entry name" value="Radical_SAM"/>
    <property type="match status" value="1"/>
</dbReference>
<dbReference type="GO" id="GO:0046872">
    <property type="term" value="F:metal ion binding"/>
    <property type="evidence" value="ECO:0007669"/>
    <property type="project" value="UniProtKB-KW"/>
</dbReference>
<dbReference type="EMBL" id="CP013118">
    <property type="protein sequence ID" value="ALO15472.1"/>
    <property type="molecule type" value="Genomic_DNA"/>
</dbReference>
<evidence type="ECO:0000256" key="6">
    <source>
        <dbReference type="ARBA" id="ARBA00023014"/>
    </source>
</evidence>
<dbReference type="SMART" id="SM00729">
    <property type="entry name" value="Elp3"/>
    <property type="match status" value="1"/>
</dbReference>
<evidence type="ECO:0000256" key="3">
    <source>
        <dbReference type="ARBA" id="ARBA00022691"/>
    </source>
</evidence>
<feature type="transmembrane region" description="Helical" evidence="7">
    <location>
        <begin position="7"/>
        <end position="27"/>
    </location>
</feature>
<keyword evidence="9" id="KW-0560">Oxidoreductase</keyword>
<dbReference type="KEGG" id="blq:L21SP5_01831"/>
<dbReference type="Gene3D" id="3.20.20.70">
    <property type="entry name" value="Aldolase class I"/>
    <property type="match status" value="1"/>
</dbReference>
<evidence type="ECO:0000256" key="1">
    <source>
        <dbReference type="ARBA" id="ARBA00001966"/>
    </source>
</evidence>
<dbReference type="SUPFAM" id="SSF102114">
    <property type="entry name" value="Radical SAM enzymes"/>
    <property type="match status" value="1"/>
</dbReference>
<dbReference type="InterPro" id="IPR034457">
    <property type="entry name" value="Organic_radical-activating"/>
</dbReference>
<dbReference type="RefSeq" id="WP_081421483.1">
    <property type="nucleotide sequence ID" value="NZ_CP013118.1"/>
</dbReference>
<dbReference type="PATRIC" id="fig|1307839.3.peg.1937"/>
<dbReference type="Proteomes" id="UP000064893">
    <property type="component" value="Chromosome"/>
</dbReference>
<dbReference type="InterPro" id="IPR007197">
    <property type="entry name" value="rSAM"/>
</dbReference>
<dbReference type="InterPro" id="IPR058240">
    <property type="entry name" value="rSAM_sf"/>
</dbReference>
<evidence type="ECO:0000256" key="7">
    <source>
        <dbReference type="SAM" id="Phobius"/>
    </source>
</evidence>
<evidence type="ECO:0000256" key="4">
    <source>
        <dbReference type="ARBA" id="ARBA00022723"/>
    </source>
</evidence>
<keyword evidence="4" id="KW-0479">Metal-binding</keyword>
<evidence type="ECO:0000313" key="9">
    <source>
        <dbReference type="EMBL" id="ALO15472.1"/>
    </source>
</evidence>
<dbReference type="OrthoDB" id="9781783at2"/>
<dbReference type="PROSITE" id="PS51918">
    <property type="entry name" value="RADICAL_SAM"/>
    <property type="match status" value="1"/>
</dbReference>
<organism evidence="9 10">
    <name type="scientific">Salinivirga cyanobacteriivorans</name>
    <dbReference type="NCBI Taxonomy" id="1307839"/>
    <lineage>
        <taxon>Bacteria</taxon>
        <taxon>Pseudomonadati</taxon>
        <taxon>Bacteroidota</taxon>
        <taxon>Bacteroidia</taxon>
        <taxon>Bacteroidales</taxon>
        <taxon>Salinivirgaceae</taxon>
        <taxon>Salinivirga</taxon>
    </lineage>
</organism>
<dbReference type="InterPro" id="IPR013785">
    <property type="entry name" value="Aldolase_TIM"/>
</dbReference>
<evidence type="ECO:0000256" key="2">
    <source>
        <dbReference type="ARBA" id="ARBA00022485"/>
    </source>
</evidence>
<gene>
    <name evidence="9" type="primary">csdA</name>
    <name evidence="9" type="ORF">L21SP5_01831</name>
</gene>
<dbReference type="InterPro" id="IPR027596">
    <property type="entry name" value="AmmeMemoSam_rS"/>
</dbReference>
<dbReference type="GO" id="GO:0016491">
    <property type="term" value="F:oxidoreductase activity"/>
    <property type="evidence" value="ECO:0007669"/>
    <property type="project" value="UniProtKB-KW"/>
</dbReference>
<keyword evidence="10" id="KW-1185">Reference proteome</keyword>
<dbReference type="InterPro" id="IPR006638">
    <property type="entry name" value="Elp3/MiaA/NifB-like_rSAM"/>
</dbReference>
<dbReference type="NCBIfam" id="TIGR04337">
    <property type="entry name" value="AmmeMemoSam_rS"/>
    <property type="match status" value="1"/>
</dbReference>
<dbReference type="EC" id="1.97.1.-" evidence="9"/>
<keyword evidence="2" id="KW-0004">4Fe-4S</keyword>
<keyword evidence="6" id="KW-0411">Iron-sulfur</keyword>
<dbReference type="PANTHER" id="PTHR30352:SF5">
    <property type="entry name" value="PYRUVATE FORMATE-LYASE 1-ACTIVATING ENZYME"/>
    <property type="match status" value="1"/>
</dbReference>
<keyword evidence="7" id="KW-1133">Transmembrane helix</keyword>
<dbReference type="Pfam" id="PF04055">
    <property type="entry name" value="Radical_SAM"/>
    <property type="match status" value="1"/>
</dbReference>
<reference evidence="9 10" key="1">
    <citation type="submission" date="2015-11" db="EMBL/GenBank/DDBJ databases">
        <title>Description and complete genome sequence of a novel strain predominating in hypersaline microbial mats and representing a new family of the Bacteriodetes phylum.</title>
        <authorList>
            <person name="Spring S."/>
            <person name="Bunk B."/>
            <person name="Sproer C."/>
            <person name="Klenk H.-P."/>
        </authorList>
    </citation>
    <scope>NUCLEOTIDE SEQUENCE [LARGE SCALE GENOMIC DNA]</scope>
    <source>
        <strain evidence="9 10">L21-Spi-D4</strain>
    </source>
</reference>
<keyword evidence="5" id="KW-0408">Iron</keyword>
<dbReference type="GO" id="GO:0051539">
    <property type="term" value="F:4 iron, 4 sulfur cluster binding"/>
    <property type="evidence" value="ECO:0007669"/>
    <property type="project" value="UniProtKB-KW"/>
</dbReference>